<feature type="region of interest" description="Disordered" evidence="13">
    <location>
        <begin position="557"/>
        <end position="576"/>
    </location>
</feature>
<evidence type="ECO:0000256" key="2">
    <source>
        <dbReference type="ARBA" id="ARBA00001593"/>
    </source>
</evidence>
<evidence type="ECO:0000256" key="12">
    <source>
        <dbReference type="ARBA" id="ARBA00023239"/>
    </source>
</evidence>
<keyword evidence="17" id="KW-1185">Reference proteome</keyword>
<dbReference type="InterPro" id="IPR001054">
    <property type="entry name" value="A/G_cyclase"/>
</dbReference>
<dbReference type="SUPFAM" id="SSF55073">
    <property type="entry name" value="Nucleotide cyclase"/>
    <property type="match status" value="1"/>
</dbReference>
<evidence type="ECO:0000313" key="18">
    <source>
        <dbReference type="WBParaSite" id="TCNE_0001356901-mRNA-1"/>
    </source>
</evidence>
<keyword evidence="11 14" id="KW-0472">Membrane</keyword>
<keyword evidence="9" id="KW-0460">Magnesium</keyword>
<evidence type="ECO:0000256" key="9">
    <source>
        <dbReference type="ARBA" id="ARBA00022842"/>
    </source>
</evidence>
<comment type="subcellular location">
    <subcellularLocation>
        <location evidence="3">Membrane</location>
        <topology evidence="3">Multi-pass membrane protein</topology>
    </subcellularLocation>
</comment>
<dbReference type="GO" id="GO:0005524">
    <property type="term" value="F:ATP binding"/>
    <property type="evidence" value="ECO:0007669"/>
    <property type="project" value="UniProtKB-KW"/>
</dbReference>
<evidence type="ECO:0000313" key="17">
    <source>
        <dbReference type="Proteomes" id="UP000050794"/>
    </source>
</evidence>
<evidence type="ECO:0000256" key="5">
    <source>
        <dbReference type="ARBA" id="ARBA00022692"/>
    </source>
</evidence>
<name>A0A183UYJ9_TOXCA</name>
<feature type="domain" description="Guanylate cyclase" evidence="15">
    <location>
        <begin position="404"/>
        <end position="512"/>
    </location>
</feature>
<dbReference type="SMART" id="SM00044">
    <property type="entry name" value="CYCc"/>
    <property type="match status" value="1"/>
</dbReference>
<evidence type="ECO:0000256" key="7">
    <source>
        <dbReference type="ARBA" id="ARBA00022741"/>
    </source>
</evidence>
<evidence type="ECO:0000256" key="3">
    <source>
        <dbReference type="ARBA" id="ARBA00004141"/>
    </source>
</evidence>
<evidence type="ECO:0000256" key="14">
    <source>
        <dbReference type="SAM" id="Phobius"/>
    </source>
</evidence>
<dbReference type="PANTHER" id="PTHR45627:SF26">
    <property type="entry name" value="ADENYLATE CYCLASE TYPE 1"/>
    <property type="match status" value="1"/>
</dbReference>
<comment type="catalytic activity">
    <reaction evidence="1">
        <text>GTP = 3',5'-cyclic GMP + diphosphate</text>
        <dbReference type="Rhea" id="RHEA:13665"/>
        <dbReference type="ChEBI" id="CHEBI:33019"/>
        <dbReference type="ChEBI" id="CHEBI:37565"/>
        <dbReference type="ChEBI" id="CHEBI:57746"/>
        <dbReference type="EC" id="4.6.1.2"/>
    </reaction>
</comment>
<keyword evidence="6" id="KW-0479">Metal-binding</keyword>
<evidence type="ECO:0000256" key="13">
    <source>
        <dbReference type="SAM" id="MobiDB-lite"/>
    </source>
</evidence>
<dbReference type="GO" id="GO:0007189">
    <property type="term" value="P:adenylate cyclase-activating G protein-coupled receptor signaling pathway"/>
    <property type="evidence" value="ECO:0007669"/>
    <property type="project" value="TreeGrafter"/>
</dbReference>
<feature type="region of interest" description="Disordered" evidence="13">
    <location>
        <begin position="635"/>
        <end position="669"/>
    </location>
</feature>
<evidence type="ECO:0000313" key="16">
    <source>
        <dbReference type="EMBL" id="VDM44890.1"/>
    </source>
</evidence>
<dbReference type="PANTHER" id="PTHR45627">
    <property type="entry name" value="ADENYLATE CYCLASE TYPE 1"/>
    <property type="match status" value="1"/>
</dbReference>
<dbReference type="EC" id="4.6.1.1" evidence="4"/>
<keyword evidence="5 14" id="KW-0812">Transmembrane</keyword>
<comment type="catalytic activity">
    <reaction evidence="2">
        <text>ATP = 3',5'-cyclic AMP + diphosphate</text>
        <dbReference type="Rhea" id="RHEA:15389"/>
        <dbReference type="ChEBI" id="CHEBI:30616"/>
        <dbReference type="ChEBI" id="CHEBI:33019"/>
        <dbReference type="ChEBI" id="CHEBI:58165"/>
        <dbReference type="EC" id="4.6.1.1"/>
    </reaction>
</comment>
<reference evidence="16 17" key="2">
    <citation type="submission" date="2018-11" db="EMBL/GenBank/DDBJ databases">
        <authorList>
            <consortium name="Pathogen Informatics"/>
        </authorList>
    </citation>
    <scope>NUCLEOTIDE SEQUENCE [LARGE SCALE GENOMIC DNA]</scope>
</reference>
<evidence type="ECO:0000256" key="4">
    <source>
        <dbReference type="ARBA" id="ARBA00012201"/>
    </source>
</evidence>
<dbReference type="InterPro" id="IPR029787">
    <property type="entry name" value="Nucleotide_cyclase"/>
</dbReference>
<dbReference type="GO" id="GO:0006171">
    <property type="term" value="P:cAMP biosynthetic process"/>
    <property type="evidence" value="ECO:0007669"/>
    <property type="project" value="TreeGrafter"/>
</dbReference>
<keyword evidence="8" id="KW-0067">ATP-binding</keyword>
<keyword evidence="12" id="KW-0456">Lyase</keyword>
<feature type="transmembrane region" description="Helical" evidence="14">
    <location>
        <begin position="203"/>
        <end position="226"/>
    </location>
</feature>
<gene>
    <name evidence="16" type="ORF">TCNE_LOCUS13569</name>
</gene>
<feature type="transmembrane region" description="Helical" evidence="14">
    <location>
        <begin position="140"/>
        <end position="161"/>
    </location>
</feature>
<evidence type="ECO:0000256" key="10">
    <source>
        <dbReference type="ARBA" id="ARBA00022989"/>
    </source>
</evidence>
<feature type="transmembrane region" description="Helical" evidence="14">
    <location>
        <begin position="305"/>
        <end position="322"/>
    </location>
</feature>
<dbReference type="GO" id="GO:0004383">
    <property type="term" value="F:guanylate cyclase activity"/>
    <property type="evidence" value="ECO:0007669"/>
    <property type="project" value="UniProtKB-EC"/>
</dbReference>
<dbReference type="Gene3D" id="3.30.70.1230">
    <property type="entry name" value="Nucleotide cyclase"/>
    <property type="match status" value="1"/>
</dbReference>
<dbReference type="GO" id="GO:0004016">
    <property type="term" value="F:adenylate cyclase activity"/>
    <property type="evidence" value="ECO:0007669"/>
    <property type="project" value="UniProtKB-EC"/>
</dbReference>
<proteinExistence type="predicted"/>
<evidence type="ECO:0000259" key="15">
    <source>
        <dbReference type="PROSITE" id="PS50125"/>
    </source>
</evidence>
<feature type="transmembrane region" description="Helical" evidence="14">
    <location>
        <begin position="167"/>
        <end position="191"/>
    </location>
</feature>
<keyword evidence="10 14" id="KW-1133">Transmembrane helix</keyword>
<dbReference type="EMBL" id="UYWY01021787">
    <property type="protein sequence ID" value="VDM44890.1"/>
    <property type="molecule type" value="Genomic_DNA"/>
</dbReference>
<sequence length="876" mass="98457">MCNLLVTLPVSGIFLAENAKRQAEGYEFIIEKCERNWQVIPQGPPNLPASILFPNLRRFSLVTVPQAVNRLLQTIASKNDSLLKTNALPGRRKKKMEKLLSVGDKLENKRDQGKSLMHGCTLRFRSSEMEAAFHMQLDQWFIPALAISIFFLVVYGVYHVLVLPRQIATLVLIVIALAAMFIVLLMLYVNFFQNFCHFITRTAVGHSTAILLILALLFVCGIVNTFSCPQQGEMEESSECYVVHYALLSCAIWMLAAVVFVRFPSLVLLCALLIAFMLYSLHVFVTHPMLYISYSQLTQSHHVEWELLVGLLTLIALIFLQARRNERILRLEFMSKLKEIEENSDYEHVEAANQKMLLNALPVHVAQTFYSKSELHYHLCHSVGVAFINIVMDEEDGEGAICTLKNVVSVFDQILLQHNGIEKIKSCGKTYIVAVGILPETSKNVHDTPSTIGDLLAELTQFALNVSAFACDHGMSLNIGIDCGSVLSAVVSNDRPSYELIGGACVRARQLMQHADCYGVMVSEEIYLALRPRNFNFDPRPIKISSQLTAYVFEESHATEEATDTRSETAPADQNSQNPLEMFASMNSSFSSEVYSIDVGVETDSDMEWITPEMLMYERKPMPSTSGMHTSACYPLTSDVSEGDNSSIYRERARRRRARSGRTPSWMSRSITSEASASYLEGAERLAAAASRVDRMLEELTAVANFDAKLECRPFPTALSASTRSLRRELSSACHTEYDNAESEGICSDSEMLEGRLEQLKNALNRLSIIIDWFSNDFRNHFRAGDSRKKRRRIWKAVDNGNDADIDSVCSSLNASSIFANLRWNSVHSIGYDNEYEIASREDLRELARGQMEALSRDIRNNFGDYQLATFSDIDA</sequence>
<feature type="compositionally biased region" description="Basic and acidic residues" evidence="13">
    <location>
        <begin position="557"/>
        <end position="567"/>
    </location>
</feature>
<feature type="compositionally biased region" description="Polar residues" evidence="13">
    <location>
        <begin position="638"/>
        <end position="648"/>
    </location>
</feature>
<evidence type="ECO:0000256" key="11">
    <source>
        <dbReference type="ARBA" id="ARBA00023136"/>
    </source>
</evidence>
<dbReference type="Proteomes" id="UP000050794">
    <property type="component" value="Unassembled WGS sequence"/>
</dbReference>
<dbReference type="GO" id="GO:0005886">
    <property type="term" value="C:plasma membrane"/>
    <property type="evidence" value="ECO:0007669"/>
    <property type="project" value="TreeGrafter"/>
</dbReference>
<feature type="transmembrane region" description="Helical" evidence="14">
    <location>
        <begin position="266"/>
        <end position="285"/>
    </location>
</feature>
<evidence type="ECO:0000256" key="1">
    <source>
        <dbReference type="ARBA" id="ARBA00001436"/>
    </source>
</evidence>
<evidence type="ECO:0000256" key="6">
    <source>
        <dbReference type="ARBA" id="ARBA00022723"/>
    </source>
</evidence>
<evidence type="ECO:0000256" key="8">
    <source>
        <dbReference type="ARBA" id="ARBA00022840"/>
    </source>
</evidence>
<dbReference type="PROSITE" id="PS50125">
    <property type="entry name" value="GUANYLATE_CYCLASE_2"/>
    <property type="match status" value="1"/>
</dbReference>
<accession>A0A183UYJ9</accession>
<dbReference type="WBParaSite" id="TCNE_0001356901-mRNA-1">
    <property type="protein sequence ID" value="TCNE_0001356901-mRNA-1"/>
    <property type="gene ID" value="TCNE_0001356901"/>
</dbReference>
<keyword evidence="7" id="KW-0547">Nucleotide-binding</keyword>
<dbReference type="GO" id="GO:0046872">
    <property type="term" value="F:metal ion binding"/>
    <property type="evidence" value="ECO:0007669"/>
    <property type="project" value="UniProtKB-KW"/>
</dbReference>
<dbReference type="AlphaFoldDB" id="A0A183UYJ9"/>
<dbReference type="GO" id="GO:0035556">
    <property type="term" value="P:intracellular signal transduction"/>
    <property type="evidence" value="ECO:0007669"/>
    <property type="project" value="InterPro"/>
</dbReference>
<protein>
    <recommendedName>
        <fullName evidence="4">adenylate cyclase</fullName>
        <ecNumber evidence="4">4.6.1.1</ecNumber>
    </recommendedName>
</protein>
<feature type="transmembrane region" description="Helical" evidence="14">
    <location>
        <begin position="241"/>
        <end position="261"/>
    </location>
</feature>
<reference evidence="18" key="1">
    <citation type="submission" date="2016-06" db="UniProtKB">
        <authorList>
            <consortium name="WormBaseParasite"/>
        </authorList>
    </citation>
    <scope>IDENTIFICATION</scope>
</reference>
<organism evidence="17 18">
    <name type="scientific">Toxocara canis</name>
    <name type="common">Canine roundworm</name>
    <dbReference type="NCBI Taxonomy" id="6265"/>
    <lineage>
        <taxon>Eukaryota</taxon>
        <taxon>Metazoa</taxon>
        <taxon>Ecdysozoa</taxon>
        <taxon>Nematoda</taxon>
        <taxon>Chromadorea</taxon>
        <taxon>Rhabditida</taxon>
        <taxon>Spirurina</taxon>
        <taxon>Ascaridomorpha</taxon>
        <taxon>Ascaridoidea</taxon>
        <taxon>Toxocaridae</taxon>
        <taxon>Toxocara</taxon>
    </lineage>
</organism>
<dbReference type="Pfam" id="PF00211">
    <property type="entry name" value="Guanylate_cyc"/>
    <property type="match status" value="1"/>
</dbReference>